<dbReference type="EMBL" id="MFMM01000001">
    <property type="protein sequence ID" value="OGG84504.1"/>
    <property type="molecule type" value="Genomic_DNA"/>
</dbReference>
<dbReference type="HAMAP" id="MF_00360">
    <property type="entry name" value="Ribosomal_bS6"/>
    <property type="match status" value="1"/>
</dbReference>
<name>A0A1F6FF70_9BACT</name>
<evidence type="ECO:0000313" key="5">
    <source>
        <dbReference type="Proteomes" id="UP000177325"/>
    </source>
</evidence>
<dbReference type="CDD" id="cd00473">
    <property type="entry name" value="bS6"/>
    <property type="match status" value="1"/>
</dbReference>
<dbReference type="SUPFAM" id="SSF54995">
    <property type="entry name" value="Ribosomal protein S6"/>
    <property type="match status" value="1"/>
</dbReference>
<dbReference type="GO" id="GO:0006412">
    <property type="term" value="P:translation"/>
    <property type="evidence" value="ECO:0007669"/>
    <property type="project" value="UniProtKB-UniRule"/>
</dbReference>
<dbReference type="InterPro" id="IPR014717">
    <property type="entry name" value="Transl_elong_EF1B/ribsomal_bS6"/>
</dbReference>
<dbReference type="Pfam" id="PF01250">
    <property type="entry name" value="Ribosomal_S6"/>
    <property type="match status" value="1"/>
</dbReference>
<keyword evidence="3" id="KW-0689">Ribosomal protein</keyword>
<evidence type="ECO:0000256" key="1">
    <source>
        <dbReference type="ARBA" id="ARBA00009512"/>
    </source>
</evidence>
<dbReference type="AlphaFoldDB" id="A0A1F6FF70"/>
<comment type="similarity">
    <text evidence="1 3">Belongs to the bacterial ribosomal protein bS6 family.</text>
</comment>
<dbReference type="GO" id="GO:0019843">
    <property type="term" value="F:rRNA binding"/>
    <property type="evidence" value="ECO:0007669"/>
    <property type="project" value="UniProtKB-UniRule"/>
</dbReference>
<keyword evidence="3" id="KW-0687">Ribonucleoprotein</keyword>
<dbReference type="Proteomes" id="UP000177325">
    <property type="component" value="Unassembled WGS sequence"/>
</dbReference>
<sequence length="182" mass="20450">MSETTMPAAEATSTSEVEFTSYEFAFHVLPTVAEGEVPSVVDSFKALITKAGGDIFDEEVAQRFDLAYDISKYLEGKNRKFSSAYFGWVRFRLPASALNELTEEFDGQKEILRYLLVKLTKLEEQNPFRFHESIADRKVRTITDEEIVEEIAEDAEVVEADEATIEAEAEVAADDKSAEETV</sequence>
<keyword evidence="3" id="KW-0694">RNA-binding</keyword>
<dbReference type="GO" id="GO:0005840">
    <property type="term" value="C:ribosome"/>
    <property type="evidence" value="ECO:0007669"/>
    <property type="project" value="UniProtKB-KW"/>
</dbReference>
<dbReference type="Gene3D" id="3.30.70.60">
    <property type="match status" value="1"/>
</dbReference>
<evidence type="ECO:0000256" key="2">
    <source>
        <dbReference type="ARBA" id="ARBA00035294"/>
    </source>
</evidence>
<dbReference type="STRING" id="1798525.A3G90_00200"/>
<keyword evidence="3" id="KW-0699">rRNA-binding</keyword>
<dbReference type="InterPro" id="IPR035980">
    <property type="entry name" value="Ribosomal_bS6_sf"/>
</dbReference>
<proteinExistence type="inferred from homology"/>
<comment type="function">
    <text evidence="3">Binds together with bS18 to 16S ribosomal RNA.</text>
</comment>
<protein>
    <recommendedName>
        <fullName evidence="2 3">Small ribosomal subunit protein bS6</fullName>
    </recommendedName>
</protein>
<dbReference type="GO" id="GO:1990904">
    <property type="term" value="C:ribonucleoprotein complex"/>
    <property type="evidence" value="ECO:0007669"/>
    <property type="project" value="UniProtKB-KW"/>
</dbReference>
<accession>A0A1F6FF70</accession>
<reference evidence="4 5" key="1">
    <citation type="journal article" date="2016" name="Nat. Commun.">
        <title>Thousands of microbial genomes shed light on interconnected biogeochemical processes in an aquifer system.</title>
        <authorList>
            <person name="Anantharaman K."/>
            <person name="Brown C.T."/>
            <person name="Hug L.A."/>
            <person name="Sharon I."/>
            <person name="Castelle C.J."/>
            <person name="Probst A.J."/>
            <person name="Thomas B.C."/>
            <person name="Singh A."/>
            <person name="Wilkins M.J."/>
            <person name="Karaoz U."/>
            <person name="Brodie E.L."/>
            <person name="Williams K.H."/>
            <person name="Hubbard S.S."/>
            <person name="Banfield J.F."/>
        </authorList>
    </citation>
    <scope>NUCLEOTIDE SEQUENCE [LARGE SCALE GENOMIC DNA]</scope>
</reference>
<evidence type="ECO:0000313" key="4">
    <source>
        <dbReference type="EMBL" id="OGG84504.1"/>
    </source>
</evidence>
<dbReference type="InterPro" id="IPR020814">
    <property type="entry name" value="Ribosomal_S6_plastid/chlpt"/>
</dbReference>
<dbReference type="GO" id="GO:0003735">
    <property type="term" value="F:structural constituent of ribosome"/>
    <property type="evidence" value="ECO:0007669"/>
    <property type="project" value="InterPro"/>
</dbReference>
<evidence type="ECO:0000256" key="3">
    <source>
        <dbReference type="HAMAP-Rule" id="MF_00360"/>
    </source>
</evidence>
<organism evidence="4 5">
    <name type="scientific">Candidatus Kaiserbacteria bacterium RIFCSPLOWO2_12_FULL_45_26</name>
    <dbReference type="NCBI Taxonomy" id="1798525"/>
    <lineage>
        <taxon>Bacteria</taxon>
        <taxon>Candidatus Kaiseribacteriota</taxon>
    </lineage>
</organism>
<comment type="caution">
    <text evidence="4">The sequence shown here is derived from an EMBL/GenBank/DDBJ whole genome shotgun (WGS) entry which is preliminary data.</text>
</comment>
<gene>
    <name evidence="3" type="primary">rpsF</name>
    <name evidence="4" type="ORF">A3G90_00200</name>
</gene>
<dbReference type="InterPro" id="IPR000529">
    <property type="entry name" value="Ribosomal_bS6"/>
</dbReference>